<feature type="signal peptide" evidence="2">
    <location>
        <begin position="1"/>
        <end position="27"/>
    </location>
</feature>
<feature type="region of interest" description="Disordered" evidence="1">
    <location>
        <begin position="130"/>
        <end position="154"/>
    </location>
</feature>
<dbReference type="EMBL" id="JBHLZU010000005">
    <property type="protein sequence ID" value="MFB9903500.1"/>
    <property type="molecule type" value="Genomic_DNA"/>
</dbReference>
<feature type="region of interest" description="Disordered" evidence="1">
    <location>
        <begin position="24"/>
        <end position="46"/>
    </location>
</feature>
<dbReference type="RefSeq" id="WP_377850645.1">
    <property type="nucleotide sequence ID" value="NZ_JBHLZU010000005.1"/>
</dbReference>
<feature type="chain" id="PRO_5045651577" evidence="2">
    <location>
        <begin position="28"/>
        <end position="154"/>
    </location>
</feature>
<protein>
    <submittedName>
        <fullName evidence="3">Uncharacterized protein</fullName>
    </submittedName>
</protein>
<evidence type="ECO:0000256" key="1">
    <source>
        <dbReference type="SAM" id="MobiDB-lite"/>
    </source>
</evidence>
<keyword evidence="2" id="KW-0732">Signal</keyword>
<accession>A0ABV5ZRI7</accession>
<evidence type="ECO:0000313" key="3">
    <source>
        <dbReference type="EMBL" id="MFB9903500.1"/>
    </source>
</evidence>
<feature type="compositionally biased region" description="Low complexity" evidence="1">
    <location>
        <begin position="139"/>
        <end position="154"/>
    </location>
</feature>
<keyword evidence="4" id="KW-1185">Reference proteome</keyword>
<name>A0ABV5ZRI7_9PSEU</name>
<organism evidence="3 4">
    <name type="scientific">Allokutzneria oryzae</name>
    <dbReference type="NCBI Taxonomy" id="1378989"/>
    <lineage>
        <taxon>Bacteria</taxon>
        <taxon>Bacillati</taxon>
        <taxon>Actinomycetota</taxon>
        <taxon>Actinomycetes</taxon>
        <taxon>Pseudonocardiales</taxon>
        <taxon>Pseudonocardiaceae</taxon>
        <taxon>Allokutzneria</taxon>
    </lineage>
</organism>
<gene>
    <name evidence="3" type="ORF">ACFFQA_06065</name>
</gene>
<reference evidence="3 4" key="1">
    <citation type="submission" date="2024-09" db="EMBL/GenBank/DDBJ databases">
        <authorList>
            <person name="Sun Q."/>
            <person name="Mori K."/>
        </authorList>
    </citation>
    <scope>NUCLEOTIDE SEQUENCE [LARGE SCALE GENOMIC DNA]</scope>
    <source>
        <strain evidence="3 4">TBRC 7907</strain>
    </source>
</reference>
<evidence type="ECO:0000256" key="2">
    <source>
        <dbReference type="SAM" id="SignalP"/>
    </source>
</evidence>
<evidence type="ECO:0000313" key="4">
    <source>
        <dbReference type="Proteomes" id="UP001589693"/>
    </source>
</evidence>
<proteinExistence type="predicted"/>
<comment type="caution">
    <text evidence="3">The sequence shown here is derived from an EMBL/GenBank/DDBJ whole genome shotgun (WGS) entry which is preliminary data.</text>
</comment>
<dbReference type="Proteomes" id="UP001589693">
    <property type="component" value="Unassembled WGS sequence"/>
</dbReference>
<sequence>MPSLTALTGGAVLLALLAGCTSTPESAPVTTTSSAPATTTTTTSAVPDRQPHTLVLNATGTGNAVINKIKYSLDGQVQEEGEVSLPWRKSLSVPADGLPHAWELTVTYTGSRNGRLELVAVYDGKVVGQGGSAAGGTGNTKVTGSSSVGGSVRG</sequence>